<evidence type="ECO:0000256" key="7">
    <source>
        <dbReference type="ARBA" id="ARBA00022803"/>
    </source>
</evidence>
<keyword evidence="4" id="KW-0328">Glycosyltransferase</keyword>
<evidence type="ECO:0000256" key="6">
    <source>
        <dbReference type="ARBA" id="ARBA00022737"/>
    </source>
</evidence>
<feature type="repeat" description="TPR" evidence="8">
    <location>
        <begin position="192"/>
        <end position="225"/>
    </location>
</feature>
<feature type="domain" description="O-GlcNAc transferase C-terminal" evidence="9">
    <location>
        <begin position="570"/>
        <end position="758"/>
    </location>
</feature>
<dbReference type="EC" id="2.4.1.255" evidence="3"/>
<dbReference type="PROSITE" id="PS50005">
    <property type="entry name" value="TPR"/>
    <property type="match status" value="5"/>
</dbReference>
<comment type="pathway">
    <text evidence="1">Protein modification; protein glycosylation.</text>
</comment>
<feature type="repeat" description="TPR" evidence="8">
    <location>
        <begin position="233"/>
        <end position="266"/>
    </location>
</feature>
<dbReference type="Gene3D" id="1.25.40.10">
    <property type="entry name" value="Tetratricopeptide repeat domain"/>
    <property type="match status" value="3"/>
</dbReference>
<comment type="similarity">
    <text evidence="2">Belongs to the glycosyltransferase 41 family. O-GlcNAc transferase subfamily.</text>
</comment>
<dbReference type="AlphaFoldDB" id="A0A926VE30"/>
<dbReference type="Proteomes" id="UP000641646">
    <property type="component" value="Unassembled WGS sequence"/>
</dbReference>
<evidence type="ECO:0000256" key="2">
    <source>
        <dbReference type="ARBA" id="ARBA00005386"/>
    </source>
</evidence>
<keyword evidence="6" id="KW-0677">Repeat</keyword>
<organism evidence="10 11">
    <name type="scientific">Aerosakkonema funiforme FACHB-1375</name>
    <dbReference type="NCBI Taxonomy" id="2949571"/>
    <lineage>
        <taxon>Bacteria</taxon>
        <taxon>Bacillati</taxon>
        <taxon>Cyanobacteriota</taxon>
        <taxon>Cyanophyceae</taxon>
        <taxon>Oscillatoriophycideae</taxon>
        <taxon>Aerosakkonematales</taxon>
        <taxon>Aerosakkonemataceae</taxon>
        <taxon>Aerosakkonema</taxon>
    </lineage>
</organism>
<reference evidence="10" key="2">
    <citation type="submission" date="2020-08" db="EMBL/GenBank/DDBJ databases">
        <authorList>
            <person name="Chen M."/>
            <person name="Teng W."/>
            <person name="Zhao L."/>
            <person name="Hu C."/>
            <person name="Zhou Y."/>
            <person name="Han B."/>
            <person name="Song L."/>
            <person name="Shu W."/>
        </authorList>
    </citation>
    <scope>NUCLEOTIDE SEQUENCE</scope>
    <source>
        <strain evidence="10">FACHB-1375</strain>
    </source>
</reference>
<dbReference type="GO" id="GO:0097363">
    <property type="term" value="F:protein O-acetylglucosaminyltransferase activity"/>
    <property type="evidence" value="ECO:0007669"/>
    <property type="project" value="UniProtKB-EC"/>
</dbReference>
<dbReference type="Pfam" id="PF14559">
    <property type="entry name" value="TPR_19"/>
    <property type="match status" value="1"/>
</dbReference>
<keyword evidence="5" id="KW-0808">Transferase</keyword>
<evidence type="ECO:0000313" key="10">
    <source>
        <dbReference type="EMBL" id="MBD2181578.1"/>
    </source>
</evidence>
<dbReference type="Pfam" id="PF13432">
    <property type="entry name" value="TPR_16"/>
    <property type="match status" value="2"/>
</dbReference>
<dbReference type="InterPro" id="IPR029489">
    <property type="entry name" value="OGT/SEC/SPY_C"/>
</dbReference>
<evidence type="ECO:0000256" key="8">
    <source>
        <dbReference type="PROSITE-ProRule" id="PRU00339"/>
    </source>
</evidence>
<feature type="repeat" description="TPR" evidence="8">
    <location>
        <begin position="140"/>
        <end position="173"/>
    </location>
</feature>
<dbReference type="PANTHER" id="PTHR44998">
    <property type="match status" value="1"/>
</dbReference>
<evidence type="ECO:0000313" key="11">
    <source>
        <dbReference type="Proteomes" id="UP000641646"/>
    </source>
</evidence>
<dbReference type="EMBL" id="JACJPW010000022">
    <property type="protein sequence ID" value="MBD2181578.1"/>
    <property type="molecule type" value="Genomic_DNA"/>
</dbReference>
<feature type="domain" description="O-GlcNAc transferase C-terminal" evidence="9">
    <location>
        <begin position="400"/>
        <end position="557"/>
    </location>
</feature>
<dbReference type="PANTHER" id="PTHR44998:SF1">
    <property type="entry name" value="UDP-N-ACETYLGLUCOSAMINE--PEPTIDE N-ACETYLGLUCOSAMINYLTRANSFERASE 110 KDA SUBUNIT"/>
    <property type="match status" value="1"/>
</dbReference>
<feature type="repeat" description="TPR" evidence="8">
    <location>
        <begin position="38"/>
        <end position="71"/>
    </location>
</feature>
<dbReference type="Pfam" id="PF13844">
    <property type="entry name" value="Glyco_transf_41"/>
    <property type="match status" value="2"/>
</dbReference>
<protein>
    <recommendedName>
        <fullName evidence="3">protein O-GlcNAc transferase</fullName>
        <ecNumber evidence="3">2.4.1.255</ecNumber>
    </recommendedName>
</protein>
<accession>A0A926VE30</accession>
<keyword evidence="11" id="KW-1185">Reference proteome</keyword>
<evidence type="ECO:0000256" key="3">
    <source>
        <dbReference type="ARBA" id="ARBA00011970"/>
    </source>
</evidence>
<dbReference type="Gene3D" id="3.40.50.11380">
    <property type="match status" value="1"/>
</dbReference>
<dbReference type="InterPro" id="IPR019734">
    <property type="entry name" value="TPR_rpt"/>
</dbReference>
<dbReference type="SMART" id="SM00028">
    <property type="entry name" value="TPR"/>
    <property type="match status" value="7"/>
</dbReference>
<proteinExistence type="inferred from homology"/>
<evidence type="ECO:0000256" key="1">
    <source>
        <dbReference type="ARBA" id="ARBA00004922"/>
    </source>
</evidence>
<dbReference type="Gene3D" id="3.40.50.2000">
    <property type="entry name" value="Glycogen Phosphorylase B"/>
    <property type="match status" value="1"/>
</dbReference>
<sequence length="780" mass="91187">MSNSTGLHQEALAWHNQKCFVQAEQKYKEALQFNPNNPDIWSDLSVLYYQLDRYQEGLEAIDRALNIGSPKQIYYYRLGLLLEKTGAISRSIRAYQQSIVLDNNWIDSYVNLGRILFEQGNLSKAESVFMQAIARQVNRADIYYYLGKVLIARRQVESGIAAYKKALSIENDNFNILYDLGTALQSQAKPEAIGLLYIGHAFYYQNNYAQAVKYYEDFLAISQENPINVQPILEAYFNLITSLYQLEQDEEAIKAYREAIQTYPNVDRLPAQLWEFLHLDGRAKEAIKIAELLPNFNKNNLYLLRQSSLILPVVYESEEEIDYYRDRFTQGLEELIEQTSLTTPETIKNALMDVGAHTNFYLAYQGKNDLKLQTRYGQYFQQIMAANYPEFVKDIAMPTISEHSKINIGYISNYFYSYHTVTHLFLGWLRHCDRHKFNLYCYQLGNPSDLEIVKFLEHYSDNFYHLAHDQSLDINYIRKTAEKIISDRLHVLVFLDIGMHPYMTVFGSLRLAPIQCSTWAHPVTTGLPTIDYFLSSDLMEPYDAENHYSEKLIRLPNIGISYPKTAIPKVTKTRKDYQLREDAIVYLCCQSLYKYLPQYDYIFTEIAKRIPQAQFAFISNKSVHVTKLFRQRLQRAFERVELNSEDYCKILPQQYQIDYWNLNLISDIFLDTLSWSGGRTTLEAITCNLPIVTCPSEFMRGRHSYAILKMLGMTETIAKDETEYIEIAVRLGLDRSWRESIVKKMNQRHSYLYNDKTCVAALEEFYQQVVREKYQLSKEQ</sequence>
<keyword evidence="7 8" id="KW-0802">TPR repeat</keyword>
<dbReference type="SUPFAM" id="SSF53756">
    <property type="entry name" value="UDP-Glycosyltransferase/glycogen phosphorylase"/>
    <property type="match status" value="1"/>
</dbReference>
<evidence type="ECO:0000259" key="9">
    <source>
        <dbReference type="Pfam" id="PF13844"/>
    </source>
</evidence>
<feature type="repeat" description="TPR" evidence="8">
    <location>
        <begin position="106"/>
        <end position="139"/>
    </location>
</feature>
<dbReference type="InterPro" id="IPR011990">
    <property type="entry name" value="TPR-like_helical_dom_sf"/>
</dbReference>
<reference evidence="10" key="1">
    <citation type="journal article" date="2015" name="ISME J.">
        <title>Draft Genome Sequence of Streptomyces incarnatus NRRL8089, which Produces the Nucleoside Antibiotic Sinefungin.</title>
        <authorList>
            <person name="Oshima K."/>
            <person name="Hattori M."/>
            <person name="Shimizu H."/>
            <person name="Fukuda K."/>
            <person name="Nemoto M."/>
            <person name="Inagaki K."/>
            <person name="Tamura T."/>
        </authorList>
    </citation>
    <scope>NUCLEOTIDE SEQUENCE</scope>
    <source>
        <strain evidence="10">FACHB-1375</strain>
    </source>
</reference>
<evidence type="ECO:0000256" key="5">
    <source>
        <dbReference type="ARBA" id="ARBA00022679"/>
    </source>
</evidence>
<gene>
    <name evidence="10" type="ORF">H6G03_10735</name>
</gene>
<name>A0A926VE30_9CYAN</name>
<evidence type="ECO:0000256" key="4">
    <source>
        <dbReference type="ARBA" id="ARBA00022676"/>
    </source>
</evidence>
<dbReference type="SUPFAM" id="SSF48452">
    <property type="entry name" value="TPR-like"/>
    <property type="match status" value="1"/>
</dbReference>
<comment type="caution">
    <text evidence="10">The sequence shown here is derived from an EMBL/GenBank/DDBJ whole genome shotgun (WGS) entry which is preliminary data.</text>
</comment>
<dbReference type="RefSeq" id="WP_190464384.1">
    <property type="nucleotide sequence ID" value="NZ_JACJPW010000022.1"/>
</dbReference>